<dbReference type="AlphaFoldDB" id="A0AAV4VH26"/>
<protein>
    <recommendedName>
        <fullName evidence="3">Ycf15</fullName>
    </recommendedName>
</protein>
<name>A0AAV4VH26_9ARAC</name>
<dbReference type="Proteomes" id="UP001054837">
    <property type="component" value="Unassembled WGS sequence"/>
</dbReference>
<gene>
    <name evidence="1" type="ORF">CDAR_370611</name>
</gene>
<evidence type="ECO:0000313" key="2">
    <source>
        <dbReference type="Proteomes" id="UP001054837"/>
    </source>
</evidence>
<comment type="caution">
    <text evidence="1">The sequence shown here is derived from an EMBL/GenBank/DDBJ whole genome shotgun (WGS) entry which is preliminary data.</text>
</comment>
<dbReference type="EMBL" id="BPLQ01013022">
    <property type="protein sequence ID" value="GIY69166.1"/>
    <property type="molecule type" value="Genomic_DNA"/>
</dbReference>
<evidence type="ECO:0000313" key="1">
    <source>
        <dbReference type="EMBL" id="GIY69166.1"/>
    </source>
</evidence>
<keyword evidence="2" id="KW-1185">Reference proteome</keyword>
<proteinExistence type="predicted"/>
<reference evidence="1 2" key="1">
    <citation type="submission" date="2021-06" db="EMBL/GenBank/DDBJ databases">
        <title>Caerostris darwini draft genome.</title>
        <authorList>
            <person name="Kono N."/>
            <person name="Arakawa K."/>
        </authorList>
    </citation>
    <scope>NUCLEOTIDE SEQUENCE [LARGE SCALE GENOMIC DNA]</scope>
</reference>
<sequence>MSRPQNEKKSMYFEVYEKRSSSMSSQIMIIYHLLQTSNASLGEGPRHSILVSQPFHGTQFEKEPKKECPRIIYPEWHTFPQTTTFPSELSLRCFEIGENRAHERSLNPPEVKF</sequence>
<evidence type="ECO:0008006" key="3">
    <source>
        <dbReference type="Google" id="ProtNLM"/>
    </source>
</evidence>
<accession>A0AAV4VH26</accession>
<organism evidence="1 2">
    <name type="scientific">Caerostris darwini</name>
    <dbReference type="NCBI Taxonomy" id="1538125"/>
    <lineage>
        <taxon>Eukaryota</taxon>
        <taxon>Metazoa</taxon>
        <taxon>Ecdysozoa</taxon>
        <taxon>Arthropoda</taxon>
        <taxon>Chelicerata</taxon>
        <taxon>Arachnida</taxon>
        <taxon>Araneae</taxon>
        <taxon>Araneomorphae</taxon>
        <taxon>Entelegynae</taxon>
        <taxon>Araneoidea</taxon>
        <taxon>Araneidae</taxon>
        <taxon>Caerostris</taxon>
    </lineage>
</organism>